<dbReference type="SUPFAM" id="SSF48150">
    <property type="entry name" value="DNA-glycosylase"/>
    <property type="match status" value="1"/>
</dbReference>
<dbReference type="GO" id="GO:0006284">
    <property type="term" value="P:base-excision repair"/>
    <property type="evidence" value="ECO:0007669"/>
    <property type="project" value="InterPro"/>
</dbReference>
<dbReference type="PANTHER" id="PTHR30037:SF4">
    <property type="entry name" value="DNA-3-METHYLADENINE GLYCOSYLASE I"/>
    <property type="match status" value="1"/>
</dbReference>
<keyword evidence="2" id="KW-0227">DNA damage</keyword>
<dbReference type="PANTHER" id="PTHR30037">
    <property type="entry name" value="DNA-3-METHYLADENINE GLYCOSYLASE 1"/>
    <property type="match status" value="1"/>
</dbReference>
<keyword evidence="3" id="KW-0378">Hydrolase</keyword>
<evidence type="ECO:0000313" key="11">
    <source>
        <dbReference type="Proteomes" id="UP000229730"/>
    </source>
</evidence>
<dbReference type="InterPro" id="IPR052891">
    <property type="entry name" value="DNA-3mA_glycosylase"/>
</dbReference>
<dbReference type="Proteomes" id="UP000229730">
    <property type="component" value="Unassembled WGS sequence"/>
</dbReference>
<feature type="binding site" evidence="9">
    <location>
        <position position="180"/>
    </location>
    <ligand>
        <name>Zn(2+)</name>
        <dbReference type="ChEBI" id="CHEBI:29105"/>
    </ligand>
</feature>
<feature type="binding site" evidence="9">
    <location>
        <position position="8"/>
    </location>
    <ligand>
        <name>Zn(2+)</name>
        <dbReference type="ChEBI" id="CHEBI:29105"/>
    </ligand>
</feature>
<dbReference type="Pfam" id="PF03352">
    <property type="entry name" value="Adenine_glyco"/>
    <property type="match status" value="1"/>
</dbReference>
<dbReference type="EC" id="3.2.2.20" evidence="8"/>
<accession>A0A2G4YTV4</accession>
<proteinExistence type="predicted"/>
<evidence type="ECO:0000256" key="4">
    <source>
        <dbReference type="ARBA" id="ARBA00022833"/>
    </source>
</evidence>
<dbReference type="FunCoup" id="A0A2G4YTV4">
    <property type="interactions" value="156"/>
</dbReference>
<feature type="binding site" evidence="9">
    <location>
        <position position="21"/>
    </location>
    <ligand>
        <name>Zn(2+)</name>
        <dbReference type="ChEBI" id="CHEBI:29105"/>
    </ligand>
</feature>
<dbReference type="GO" id="GO:0008725">
    <property type="term" value="F:DNA-3-methyladenine glycosylase activity"/>
    <property type="evidence" value="ECO:0007669"/>
    <property type="project" value="UniProtKB-EC"/>
</dbReference>
<keyword evidence="11" id="KW-1185">Reference proteome</keyword>
<name>A0A2G4YTV4_9PROT</name>
<dbReference type="InterPro" id="IPR005019">
    <property type="entry name" value="Adenine_glyco"/>
</dbReference>
<dbReference type="FunFam" id="1.10.340.30:FF:000009">
    <property type="entry name" value="DNA-3-methyladenine glycosylase I"/>
    <property type="match status" value="1"/>
</dbReference>
<dbReference type="Gene3D" id="1.10.340.30">
    <property type="entry name" value="Hypothetical protein, domain 2"/>
    <property type="match status" value="1"/>
</dbReference>
<dbReference type="EMBL" id="PDEM01000009">
    <property type="protein sequence ID" value="PHZ85680.1"/>
    <property type="molecule type" value="Genomic_DNA"/>
</dbReference>
<feature type="binding site" evidence="9">
    <location>
        <position position="184"/>
    </location>
    <ligand>
        <name>Zn(2+)</name>
        <dbReference type="ChEBI" id="CHEBI:29105"/>
    </ligand>
</feature>
<dbReference type="OrthoDB" id="9807664at2"/>
<comment type="catalytic activity">
    <reaction evidence="6">
        <text>Hydrolysis of alkylated DNA, releasing 3-methyladenine.</text>
        <dbReference type="EC" id="3.2.2.20"/>
    </reaction>
</comment>
<dbReference type="GO" id="GO:0046872">
    <property type="term" value="F:metal ion binding"/>
    <property type="evidence" value="ECO:0007669"/>
    <property type="project" value="UniProtKB-KW"/>
</dbReference>
<evidence type="ECO:0000256" key="6">
    <source>
        <dbReference type="ARBA" id="ARBA00052558"/>
    </source>
</evidence>
<evidence type="ECO:0000256" key="8">
    <source>
        <dbReference type="ARBA" id="ARBA00066766"/>
    </source>
</evidence>
<dbReference type="AlphaFoldDB" id="A0A2G4YTV4"/>
<sequence>MTEQKSRCTWPGEDPLYVAYHDEEWGVPIRDSRALFEKLILDGFQAGLSWITILRRRETFITAFDQFDPVKIAAYDDEDVERLMQDKGIIRNRMKILATIKNARAYLEIEQAHPGGFSEFIWSFTDDKTVQNSWRTGADVPAETAESQAMSKALKKKGFGFCGPTICYAFMQAVGIINDHTTDCFRHKQLHI</sequence>
<evidence type="ECO:0000256" key="3">
    <source>
        <dbReference type="ARBA" id="ARBA00022801"/>
    </source>
</evidence>
<protein>
    <recommendedName>
        <fullName evidence="8">DNA-3-methyladenine glycosylase I</fullName>
        <ecNumber evidence="8">3.2.2.20</ecNumber>
    </recommendedName>
</protein>
<evidence type="ECO:0000256" key="9">
    <source>
        <dbReference type="PIRSR" id="PIRSR604597-1"/>
    </source>
</evidence>
<dbReference type="RefSeq" id="WP_099471264.1">
    <property type="nucleotide sequence ID" value="NZ_CP041025.1"/>
</dbReference>
<gene>
    <name evidence="10" type="ORF">CRD36_03050</name>
</gene>
<evidence type="ECO:0000256" key="2">
    <source>
        <dbReference type="ARBA" id="ARBA00022763"/>
    </source>
</evidence>
<dbReference type="NCBIfam" id="TIGR00624">
    <property type="entry name" value="tag"/>
    <property type="match status" value="1"/>
</dbReference>
<organism evidence="10 11">
    <name type="scientific">Paremcibacter congregatus</name>
    <dbReference type="NCBI Taxonomy" id="2043170"/>
    <lineage>
        <taxon>Bacteria</taxon>
        <taxon>Pseudomonadati</taxon>
        <taxon>Pseudomonadota</taxon>
        <taxon>Alphaproteobacteria</taxon>
        <taxon>Emcibacterales</taxon>
        <taxon>Emcibacteraceae</taxon>
        <taxon>Paremcibacter</taxon>
    </lineage>
</organism>
<evidence type="ECO:0000256" key="1">
    <source>
        <dbReference type="ARBA" id="ARBA00022723"/>
    </source>
</evidence>
<keyword evidence="4 9" id="KW-0862">Zinc</keyword>
<dbReference type="InterPro" id="IPR011257">
    <property type="entry name" value="DNA_glycosylase"/>
</dbReference>
<evidence type="ECO:0000313" key="10">
    <source>
        <dbReference type="EMBL" id="PHZ85680.1"/>
    </source>
</evidence>
<dbReference type="InParanoid" id="A0A2G4YTV4"/>
<comment type="function">
    <text evidence="7">Hydrolysis of the deoxyribose N-glycosidic bond to excise 3-methyladenine from the damaged DNA polymer formed by alkylation lesions.</text>
</comment>
<reference evidence="10 11" key="1">
    <citation type="submission" date="2017-10" db="EMBL/GenBank/DDBJ databases">
        <title>Frigbacter circumglobatus gen. nov. sp. nov., isolated from sediment cultured in situ.</title>
        <authorList>
            <person name="Zhao Z."/>
        </authorList>
    </citation>
    <scope>NUCLEOTIDE SEQUENCE [LARGE SCALE GENOMIC DNA]</scope>
    <source>
        <strain evidence="10 11">ZYL</strain>
    </source>
</reference>
<keyword evidence="5" id="KW-0234">DNA repair</keyword>
<evidence type="ECO:0000256" key="5">
    <source>
        <dbReference type="ARBA" id="ARBA00023204"/>
    </source>
</evidence>
<evidence type="ECO:0000256" key="7">
    <source>
        <dbReference type="ARBA" id="ARBA00057608"/>
    </source>
</evidence>
<dbReference type="InterPro" id="IPR004597">
    <property type="entry name" value="Tag"/>
</dbReference>
<keyword evidence="1 9" id="KW-0479">Metal-binding</keyword>
<comment type="caution">
    <text evidence="10">The sequence shown here is derived from an EMBL/GenBank/DDBJ whole genome shotgun (WGS) entry which is preliminary data.</text>
</comment>